<evidence type="ECO:0000256" key="5">
    <source>
        <dbReference type="ARBA" id="ARBA00022723"/>
    </source>
</evidence>
<dbReference type="InterPro" id="IPR058240">
    <property type="entry name" value="rSAM_sf"/>
</dbReference>
<keyword evidence="5" id="KW-0479">Metal-binding</keyword>
<dbReference type="SFLD" id="SFLDG01123">
    <property type="entry name" value="methyltransferase_(Class_B)"/>
    <property type="match status" value="1"/>
</dbReference>
<evidence type="ECO:0000313" key="11">
    <source>
        <dbReference type="Proteomes" id="UP000316921"/>
    </source>
</evidence>
<dbReference type="SMART" id="SM00729">
    <property type="entry name" value="Elp3"/>
    <property type="match status" value="1"/>
</dbReference>
<name>A0A518BNB1_9BACT</name>
<dbReference type="InterPro" id="IPR034466">
    <property type="entry name" value="Methyltransferase_Class_B"/>
</dbReference>
<dbReference type="Gene3D" id="3.80.30.20">
    <property type="entry name" value="tm_1862 like domain"/>
    <property type="match status" value="1"/>
</dbReference>
<dbReference type="Gene3D" id="3.40.50.280">
    <property type="entry name" value="Cobalamin-binding domain"/>
    <property type="match status" value="1"/>
</dbReference>
<dbReference type="Pfam" id="PF04055">
    <property type="entry name" value="Radical_SAM"/>
    <property type="match status" value="1"/>
</dbReference>
<dbReference type="Pfam" id="PF02310">
    <property type="entry name" value="B12-binding"/>
    <property type="match status" value="1"/>
</dbReference>
<dbReference type="GO" id="GO:0003824">
    <property type="term" value="F:catalytic activity"/>
    <property type="evidence" value="ECO:0007669"/>
    <property type="project" value="InterPro"/>
</dbReference>
<dbReference type="PANTHER" id="PTHR43409">
    <property type="entry name" value="ANAEROBIC MAGNESIUM-PROTOPORPHYRIN IX MONOMETHYL ESTER CYCLASE-RELATED"/>
    <property type="match status" value="1"/>
</dbReference>
<keyword evidence="7" id="KW-0411">Iron-sulfur</keyword>
<dbReference type="RefSeq" id="WP_145067512.1">
    <property type="nucleotide sequence ID" value="NZ_CP036287.1"/>
</dbReference>
<evidence type="ECO:0000256" key="3">
    <source>
        <dbReference type="ARBA" id="ARBA00022679"/>
    </source>
</evidence>
<dbReference type="GO" id="GO:0005829">
    <property type="term" value="C:cytosol"/>
    <property type="evidence" value="ECO:0007669"/>
    <property type="project" value="TreeGrafter"/>
</dbReference>
<evidence type="ECO:0000259" key="9">
    <source>
        <dbReference type="PROSITE" id="PS51918"/>
    </source>
</evidence>
<sequence length="644" mass="68356">MTFLLASAPHADTFGYSMPPPGLLRLGGELRRRGLPVGLDDLAFALARGELPGDAELARACADRLLARKPAVVGLSVMGATLPIALAIADQLRRRAPQVPVWLGGPGVTGVDVALIERFSAVGLVARGEGERTLPELLGRLAEGAGPAGVAGVTWRAADGRAVREPDRPPLADLDEVAPYAWDLLPSIAEYKALTGEDEGLVPIDSGRGCVYDCSFCTIGRYWNRRSRTLPAPRLAEEIAALAAIPGARNAYLCHDIFGADRRHALELCRLLEERDAGVPWEVRARIDHLDDELVGAMASAGCYRVLLGVESADGSVRNRNGKRMEEGFDVVERVGRLGDAGITPILSLILGLPGEGEAELRATCELALACSLRTGAQLSFHLVNPQPGCGLGEQQGARSRPVVGIPPDMALGAGLTEPERELIEAHPDLFSTWALLTDLPGGVEHLRRLHALSQGLPPLLMRYPRSFALVARRRGLDALDLFDHLVATGRSFESLARSERDALVDDCLAWEQAQLRAAVLIAGDGQRSCGAPRPAGVLLRARHDLAALAGALRAGGPIDPVTRACDYLVAADERGTRTLAVSADVADLLGELDGRDVEALEAQRAGFGRALEALAAKGLVRLPTNIDAALATSSETGRPKSNR</sequence>
<dbReference type="EMBL" id="CP036287">
    <property type="protein sequence ID" value="QDU68469.1"/>
    <property type="molecule type" value="Genomic_DNA"/>
</dbReference>
<dbReference type="SFLD" id="SFLDS00029">
    <property type="entry name" value="Radical_SAM"/>
    <property type="match status" value="1"/>
</dbReference>
<evidence type="ECO:0000256" key="2">
    <source>
        <dbReference type="ARBA" id="ARBA00022603"/>
    </source>
</evidence>
<dbReference type="InterPro" id="IPR051198">
    <property type="entry name" value="BchE-like"/>
</dbReference>
<dbReference type="Proteomes" id="UP000316921">
    <property type="component" value="Chromosome"/>
</dbReference>
<reference evidence="10 11" key="1">
    <citation type="submission" date="2019-02" db="EMBL/GenBank/DDBJ databases">
        <title>Deep-cultivation of Planctomycetes and their phenomic and genomic characterization uncovers novel biology.</title>
        <authorList>
            <person name="Wiegand S."/>
            <person name="Jogler M."/>
            <person name="Boedeker C."/>
            <person name="Pinto D."/>
            <person name="Vollmers J."/>
            <person name="Rivas-Marin E."/>
            <person name="Kohn T."/>
            <person name="Peeters S.H."/>
            <person name="Heuer A."/>
            <person name="Rast P."/>
            <person name="Oberbeckmann S."/>
            <person name="Bunk B."/>
            <person name="Jeske O."/>
            <person name="Meyerdierks A."/>
            <person name="Storesund J.E."/>
            <person name="Kallscheuer N."/>
            <person name="Luecker S."/>
            <person name="Lage O.M."/>
            <person name="Pohl T."/>
            <person name="Merkel B.J."/>
            <person name="Hornburger P."/>
            <person name="Mueller R.-W."/>
            <person name="Bruemmer F."/>
            <person name="Labrenz M."/>
            <person name="Spormann A.M."/>
            <person name="Op den Camp H."/>
            <person name="Overmann J."/>
            <person name="Amann R."/>
            <person name="Jetten M.S.M."/>
            <person name="Mascher T."/>
            <person name="Medema M.H."/>
            <person name="Devos D.P."/>
            <person name="Kaster A.-K."/>
            <person name="Ovreas L."/>
            <person name="Rohde M."/>
            <person name="Galperin M.Y."/>
            <person name="Jogler C."/>
        </authorList>
    </citation>
    <scope>NUCLEOTIDE SEQUENCE [LARGE SCALE GENOMIC DNA]</scope>
    <source>
        <strain evidence="10 11">Pla133</strain>
    </source>
</reference>
<dbReference type="InterPro" id="IPR036724">
    <property type="entry name" value="Cobalamin-bd_sf"/>
</dbReference>
<feature type="domain" description="Radical SAM core" evidence="9">
    <location>
        <begin position="194"/>
        <end position="429"/>
    </location>
</feature>
<dbReference type="GO" id="GO:0051539">
    <property type="term" value="F:4 iron, 4 sulfur cluster binding"/>
    <property type="evidence" value="ECO:0007669"/>
    <property type="project" value="UniProtKB-KW"/>
</dbReference>
<proteinExistence type="predicted"/>
<comment type="cofactor">
    <cofactor evidence="1">
        <name>[4Fe-4S] cluster</name>
        <dbReference type="ChEBI" id="CHEBI:49883"/>
    </cofactor>
</comment>
<dbReference type="PROSITE" id="PS51332">
    <property type="entry name" value="B12_BINDING"/>
    <property type="match status" value="1"/>
</dbReference>
<organism evidence="10 11">
    <name type="scientific">Engelhardtia mirabilis</name>
    <dbReference type="NCBI Taxonomy" id="2528011"/>
    <lineage>
        <taxon>Bacteria</taxon>
        <taxon>Pseudomonadati</taxon>
        <taxon>Planctomycetota</taxon>
        <taxon>Planctomycetia</taxon>
        <taxon>Planctomycetia incertae sedis</taxon>
        <taxon>Engelhardtia</taxon>
    </lineage>
</organism>
<dbReference type="GO" id="GO:0031419">
    <property type="term" value="F:cobalamin binding"/>
    <property type="evidence" value="ECO:0007669"/>
    <property type="project" value="InterPro"/>
</dbReference>
<dbReference type="SUPFAM" id="SSF102114">
    <property type="entry name" value="Radical SAM enzymes"/>
    <property type="match status" value="1"/>
</dbReference>
<dbReference type="InterPro" id="IPR023404">
    <property type="entry name" value="rSAM_horseshoe"/>
</dbReference>
<protein>
    <submittedName>
        <fullName evidence="10">Coproporphyrinogen III oxidase</fullName>
    </submittedName>
</protein>
<dbReference type="GO" id="GO:0046872">
    <property type="term" value="F:metal ion binding"/>
    <property type="evidence" value="ECO:0007669"/>
    <property type="project" value="UniProtKB-KW"/>
</dbReference>
<dbReference type="PANTHER" id="PTHR43409:SF7">
    <property type="entry name" value="BLL1977 PROTEIN"/>
    <property type="match status" value="1"/>
</dbReference>
<feature type="domain" description="B12-binding" evidence="8">
    <location>
        <begin position="6"/>
        <end position="148"/>
    </location>
</feature>
<keyword evidence="4" id="KW-0949">S-adenosyl-L-methionine</keyword>
<evidence type="ECO:0000256" key="6">
    <source>
        <dbReference type="ARBA" id="ARBA00023004"/>
    </source>
</evidence>
<evidence type="ECO:0000259" key="8">
    <source>
        <dbReference type="PROSITE" id="PS51332"/>
    </source>
</evidence>
<dbReference type="InterPro" id="IPR007197">
    <property type="entry name" value="rSAM"/>
</dbReference>
<dbReference type="KEGG" id="pbap:Pla133_35660"/>
<evidence type="ECO:0000256" key="1">
    <source>
        <dbReference type="ARBA" id="ARBA00001966"/>
    </source>
</evidence>
<dbReference type="AlphaFoldDB" id="A0A518BNB1"/>
<keyword evidence="11" id="KW-1185">Reference proteome</keyword>
<evidence type="ECO:0000313" key="10">
    <source>
        <dbReference type="EMBL" id="QDU68469.1"/>
    </source>
</evidence>
<evidence type="ECO:0000256" key="7">
    <source>
        <dbReference type="ARBA" id="ARBA00023014"/>
    </source>
</evidence>
<dbReference type="InterPro" id="IPR006638">
    <property type="entry name" value="Elp3/MiaA/NifB-like_rSAM"/>
</dbReference>
<gene>
    <name evidence="10" type="ORF">Pla133_35660</name>
</gene>
<accession>A0A518BNB1</accession>
<dbReference type="SFLD" id="SFLDG01082">
    <property type="entry name" value="B12-binding_domain_containing"/>
    <property type="match status" value="1"/>
</dbReference>
<dbReference type="PROSITE" id="PS51918">
    <property type="entry name" value="RADICAL_SAM"/>
    <property type="match status" value="1"/>
</dbReference>
<dbReference type="SUPFAM" id="SSF52242">
    <property type="entry name" value="Cobalamin (vitamin B12)-binding domain"/>
    <property type="match status" value="1"/>
</dbReference>
<evidence type="ECO:0000256" key="4">
    <source>
        <dbReference type="ARBA" id="ARBA00022691"/>
    </source>
</evidence>
<keyword evidence="2" id="KW-0489">Methyltransferase</keyword>
<keyword evidence="6" id="KW-0408">Iron</keyword>
<dbReference type="InterPro" id="IPR006158">
    <property type="entry name" value="Cobalamin-bd"/>
</dbReference>
<keyword evidence="3" id="KW-0808">Transferase</keyword>